<evidence type="ECO:0000256" key="4">
    <source>
        <dbReference type="ARBA" id="ARBA00023136"/>
    </source>
</evidence>
<dbReference type="Proteomes" id="UP001147653">
    <property type="component" value="Unassembled WGS sequence"/>
</dbReference>
<evidence type="ECO:0000259" key="6">
    <source>
        <dbReference type="Pfam" id="PF00916"/>
    </source>
</evidence>
<dbReference type="PANTHER" id="PTHR11814">
    <property type="entry name" value="SULFATE TRANSPORTER"/>
    <property type="match status" value="1"/>
</dbReference>
<dbReference type="AlphaFoldDB" id="A0A9X3NC68"/>
<evidence type="ECO:0000313" key="7">
    <source>
        <dbReference type="EMBL" id="MDA0183434.1"/>
    </source>
</evidence>
<evidence type="ECO:0000256" key="3">
    <source>
        <dbReference type="ARBA" id="ARBA00022989"/>
    </source>
</evidence>
<feature type="transmembrane region" description="Helical" evidence="5">
    <location>
        <begin position="47"/>
        <end position="63"/>
    </location>
</feature>
<keyword evidence="8" id="KW-1185">Reference proteome</keyword>
<feature type="domain" description="SLC26A/SulP transporter" evidence="6">
    <location>
        <begin position="17"/>
        <end position="154"/>
    </location>
</feature>
<dbReference type="GO" id="GO:0055085">
    <property type="term" value="P:transmembrane transport"/>
    <property type="evidence" value="ECO:0007669"/>
    <property type="project" value="InterPro"/>
</dbReference>
<comment type="caution">
    <text evidence="7">The sequence shown here is derived from an EMBL/GenBank/DDBJ whole genome shotgun (WGS) entry which is preliminary data.</text>
</comment>
<dbReference type="EMBL" id="JAPDDP010000053">
    <property type="protein sequence ID" value="MDA0183434.1"/>
    <property type="molecule type" value="Genomic_DNA"/>
</dbReference>
<gene>
    <name evidence="7" type="ORF">OJ997_24205</name>
</gene>
<dbReference type="Pfam" id="PF00916">
    <property type="entry name" value="Sulfate_transp"/>
    <property type="match status" value="2"/>
</dbReference>
<feature type="transmembrane region" description="Helical" evidence="5">
    <location>
        <begin position="155"/>
        <end position="174"/>
    </location>
</feature>
<feature type="domain" description="SLC26A/SulP transporter" evidence="6">
    <location>
        <begin position="155"/>
        <end position="361"/>
    </location>
</feature>
<dbReference type="InterPro" id="IPR011547">
    <property type="entry name" value="SLC26A/SulP_dom"/>
</dbReference>
<feature type="transmembrane region" description="Helical" evidence="5">
    <location>
        <begin position="225"/>
        <end position="245"/>
    </location>
</feature>
<evidence type="ECO:0000313" key="8">
    <source>
        <dbReference type="Proteomes" id="UP001147653"/>
    </source>
</evidence>
<dbReference type="RefSeq" id="WP_270027834.1">
    <property type="nucleotide sequence ID" value="NZ_JAPDDP010000053.1"/>
</dbReference>
<comment type="subcellular location">
    <subcellularLocation>
        <location evidence="1">Membrane</location>
        <topology evidence="1">Multi-pass membrane protein</topology>
    </subcellularLocation>
</comment>
<feature type="transmembrane region" description="Helical" evidence="5">
    <location>
        <begin position="181"/>
        <end position="205"/>
    </location>
</feature>
<keyword evidence="2 5" id="KW-0812">Transmembrane</keyword>
<keyword evidence="3 5" id="KW-1133">Transmembrane helix</keyword>
<feature type="transmembrane region" description="Helical" evidence="5">
    <location>
        <begin position="300"/>
        <end position="320"/>
    </location>
</feature>
<accession>A0A9X3NC68</accession>
<feature type="transmembrane region" description="Helical" evidence="5">
    <location>
        <begin position="95"/>
        <end position="118"/>
    </location>
</feature>
<proteinExistence type="predicted"/>
<feature type="transmembrane region" description="Helical" evidence="5">
    <location>
        <begin position="21"/>
        <end position="41"/>
    </location>
</feature>
<evidence type="ECO:0000256" key="1">
    <source>
        <dbReference type="ARBA" id="ARBA00004141"/>
    </source>
</evidence>
<evidence type="ECO:0000256" key="2">
    <source>
        <dbReference type="ARBA" id="ARBA00022692"/>
    </source>
</evidence>
<organism evidence="7 8">
    <name type="scientific">Solirubrobacter phytolaccae</name>
    <dbReference type="NCBI Taxonomy" id="1404360"/>
    <lineage>
        <taxon>Bacteria</taxon>
        <taxon>Bacillati</taxon>
        <taxon>Actinomycetota</taxon>
        <taxon>Thermoleophilia</taxon>
        <taxon>Solirubrobacterales</taxon>
        <taxon>Solirubrobacteraceae</taxon>
        <taxon>Solirubrobacter</taxon>
    </lineage>
</organism>
<protein>
    <submittedName>
        <fullName evidence="7">SulP family inorganic anion transporter</fullName>
    </submittedName>
</protein>
<reference evidence="7" key="1">
    <citation type="submission" date="2022-10" db="EMBL/GenBank/DDBJ databases">
        <title>The WGS of Solirubrobacter phytolaccae KCTC 29190.</title>
        <authorList>
            <person name="Jiang Z."/>
        </authorList>
    </citation>
    <scope>NUCLEOTIDE SEQUENCE</scope>
    <source>
        <strain evidence="7">KCTC 29190</strain>
    </source>
</reference>
<dbReference type="InterPro" id="IPR001902">
    <property type="entry name" value="SLC26A/SulP_fam"/>
</dbReference>
<sequence length="475" mass="48986">MSRFTPVFLAGYRREWLRRDIVAGVVVWSVVVPQAVAYGQIAGLPPEAGLMAAPGALVGYALLGTSRTLIVSATTATSALSAAAVGPLADGDPVRYAALSAALALLAGVILVAGGLLGLGAISDFVSKPVMTGFLFGLGLVVMEAQLDALTGDNATTVVFGLVCIAVLLAFKFLRPGWPAMSLVVAGAILVSWALGLSDHGVAVVGEVPRALPDPTWPDVHGDDLVALLPMAFGVLILSTEAVGVSRALAAQHHYEVDTSRDLAAMGASNLLAGLSSGFVQSGGASQTAAAENAGGRTQLTALIAAALILLTGAFLGPLFTDLPQTALAAIVIVAVSSFLNVRELRRIARLRRTAIVLAVIAGVSVVGLGVLEGLIVTAALSLAIVVKRISRPRVTVADGVVTPHSPLFYANAHVVREVVRSQPAPVTLDLQHSFDLDVETVDMLADLDVELINVHPRAAAMLSRRGCSDLVRRT</sequence>
<dbReference type="GO" id="GO:0016020">
    <property type="term" value="C:membrane"/>
    <property type="evidence" value="ECO:0007669"/>
    <property type="project" value="UniProtKB-SubCell"/>
</dbReference>
<feature type="transmembrane region" description="Helical" evidence="5">
    <location>
        <begin position="354"/>
        <end position="387"/>
    </location>
</feature>
<evidence type="ECO:0000256" key="5">
    <source>
        <dbReference type="SAM" id="Phobius"/>
    </source>
</evidence>
<feature type="transmembrane region" description="Helical" evidence="5">
    <location>
        <begin position="326"/>
        <end position="342"/>
    </location>
</feature>
<keyword evidence="4 5" id="KW-0472">Membrane</keyword>
<name>A0A9X3NC68_9ACTN</name>